<feature type="compositionally biased region" description="Polar residues" evidence="11">
    <location>
        <begin position="1758"/>
        <end position="1772"/>
    </location>
</feature>
<keyword evidence="12" id="KW-0812">Transmembrane</keyword>
<accession>A0A4T0FNK9</accession>
<dbReference type="InterPro" id="IPR011009">
    <property type="entry name" value="Kinase-like_dom_sf"/>
</dbReference>
<keyword evidence="4" id="KW-0808">Transferase</keyword>
<feature type="compositionally biased region" description="Low complexity" evidence="11">
    <location>
        <begin position="707"/>
        <end position="728"/>
    </location>
</feature>
<feature type="domain" description="AGC-kinase C-terminal" evidence="16">
    <location>
        <begin position="1900"/>
        <end position="2024"/>
    </location>
</feature>
<dbReference type="Proteomes" id="UP000310189">
    <property type="component" value="Unassembled WGS sequence"/>
</dbReference>
<feature type="region of interest" description="Disordered" evidence="11">
    <location>
        <begin position="1951"/>
        <end position="2002"/>
    </location>
</feature>
<feature type="compositionally biased region" description="Polar residues" evidence="11">
    <location>
        <begin position="654"/>
        <end position="665"/>
    </location>
</feature>
<feature type="compositionally biased region" description="Polar residues" evidence="11">
    <location>
        <begin position="384"/>
        <end position="396"/>
    </location>
</feature>
<dbReference type="InterPro" id="IPR008271">
    <property type="entry name" value="Ser/Thr_kinase_AS"/>
</dbReference>
<feature type="compositionally biased region" description="Polar residues" evidence="11">
    <location>
        <begin position="872"/>
        <end position="882"/>
    </location>
</feature>
<keyword evidence="6" id="KW-0418">Kinase</keyword>
<dbReference type="GO" id="GO:0005634">
    <property type="term" value="C:nucleus"/>
    <property type="evidence" value="ECO:0007669"/>
    <property type="project" value="TreeGrafter"/>
</dbReference>
<dbReference type="PROSITE" id="PS00108">
    <property type="entry name" value="PROTEIN_KINASE_ST"/>
    <property type="match status" value="1"/>
</dbReference>
<evidence type="ECO:0000256" key="4">
    <source>
        <dbReference type="ARBA" id="ARBA00022679"/>
    </source>
</evidence>
<dbReference type="SUPFAM" id="SSF52172">
    <property type="entry name" value="CheY-like"/>
    <property type="match status" value="1"/>
</dbReference>
<feature type="compositionally biased region" description="Polar residues" evidence="11">
    <location>
        <begin position="182"/>
        <end position="197"/>
    </location>
</feature>
<keyword evidence="2" id="KW-0723">Serine/threonine-protein kinase</keyword>
<feature type="region of interest" description="Disordered" evidence="11">
    <location>
        <begin position="2127"/>
        <end position="2146"/>
    </location>
</feature>
<dbReference type="CDD" id="cd17546">
    <property type="entry name" value="REC_hyHK_CKI1_RcsC-like"/>
    <property type="match status" value="1"/>
</dbReference>
<evidence type="ECO:0000256" key="11">
    <source>
        <dbReference type="SAM" id="MobiDB-lite"/>
    </source>
</evidence>
<dbReference type="PANTHER" id="PTHR24356:SF1">
    <property type="entry name" value="SERINE_THREONINE-PROTEIN KINASE GREATWALL"/>
    <property type="match status" value="1"/>
</dbReference>
<evidence type="ECO:0000256" key="3">
    <source>
        <dbReference type="ARBA" id="ARBA00022553"/>
    </source>
</evidence>
<evidence type="ECO:0000256" key="10">
    <source>
        <dbReference type="PROSITE-ProRule" id="PRU00169"/>
    </source>
</evidence>
<feature type="compositionally biased region" description="Low complexity" evidence="11">
    <location>
        <begin position="1301"/>
        <end position="1316"/>
    </location>
</feature>
<evidence type="ECO:0000256" key="7">
    <source>
        <dbReference type="ARBA" id="ARBA00022840"/>
    </source>
</evidence>
<feature type="region of interest" description="Disordered" evidence="11">
    <location>
        <begin position="1758"/>
        <end position="1790"/>
    </location>
</feature>
<dbReference type="InterPro" id="IPR000961">
    <property type="entry name" value="AGC-kinase_C"/>
</dbReference>
<feature type="compositionally biased region" description="Polar residues" evidence="11">
    <location>
        <begin position="480"/>
        <end position="499"/>
    </location>
</feature>
<dbReference type="PROSITE" id="PS50011">
    <property type="entry name" value="PROTEIN_KINASE_DOM"/>
    <property type="match status" value="1"/>
</dbReference>
<dbReference type="GO" id="GO:0000160">
    <property type="term" value="P:phosphorelay signal transduction system"/>
    <property type="evidence" value="ECO:0007669"/>
    <property type="project" value="InterPro"/>
</dbReference>
<feature type="compositionally biased region" description="Polar residues" evidence="11">
    <location>
        <begin position="2130"/>
        <end position="2146"/>
    </location>
</feature>
<keyword evidence="12" id="KW-0472">Membrane</keyword>
<dbReference type="EMBL" id="SPNW01000022">
    <property type="protein sequence ID" value="TIA90021.1"/>
    <property type="molecule type" value="Genomic_DNA"/>
</dbReference>
<feature type="compositionally biased region" description="Polar residues" evidence="11">
    <location>
        <begin position="1508"/>
        <end position="1518"/>
    </location>
</feature>
<dbReference type="PANTHER" id="PTHR24356">
    <property type="entry name" value="SERINE/THREONINE-PROTEIN KINASE"/>
    <property type="match status" value="1"/>
</dbReference>
<feature type="compositionally biased region" description="Pro residues" evidence="11">
    <location>
        <begin position="1382"/>
        <end position="1396"/>
    </location>
</feature>
<evidence type="ECO:0000256" key="1">
    <source>
        <dbReference type="ARBA" id="ARBA00012513"/>
    </source>
</evidence>
<dbReference type="PROSITE" id="PS51285">
    <property type="entry name" value="AGC_KINASE_CTER"/>
    <property type="match status" value="1"/>
</dbReference>
<keyword evidence="5" id="KW-0547">Nucleotide-binding</keyword>
<feature type="compositionally biased region" description="Polar residues" evidence="11">
    <location>
        <begin position="319"/>
        <end position="344"/>
    </location>
</feature>
<dbReference type="GO" id="GO:0005737">
    <property type="term" value="C:cytoplasm"/>
    <property type="evidence" value="ECO:0007669"/>
    <property type="project" value="TreeGrafter"/>
</dbReference>
<dbReference type="CDD" id="cd00130">
    <property type="entry name" value="PAS"/>
    <property type="match status" value="1"/>
</dbReference>
<feature type="region of interest" description="Disordered" evidence="11">
    <location>
        <begin position="2040"/>
        <end position="2119"/>
    </location>
</feature>
<feature type="region of interest" description="Disordered" evidence="11">
    <location>
        <begin position="623"/>
        <end position="732"/>
    </location>
</feature>
<comment type="catalytic activity">
    <reaction evidence="8">
        <text>L-threonyl-[protein] + ATP = O-phospho-L-threonyl-[protein] + ADP + H(+)</text>
        <dbReference type="Rhea" id="RHEA:46608"/>
        <dbReference type="Rhea" id="RHEA-COMP:11060"/>
        <dbReference type="Rhea" id="RHEA-COMP:11605"/>
        <dbReference type="ChEBI" id="CHEBI:15378"/>
        <dbReference type="ChEBI" id="CHEBI:30013"/>
        <dbReference type="ChEBI" id="CHEBI:30616"/>
        <dbReference type="ChEBI" id="CHEBI:61977"/>
        <dbReference type="ChEBI" id="CHEBI:456216"/>
        <dbReference type="EC" id="2.7.11.1"/>
    </reaction>
</comment>
<name>A0A4T0FNK9_9BASI</name>
<gene>
    <name evidence="17" type="ORF">E3P99_01756</name>
</gene>
<feature type="compositionally biased region" description="Polar residues" evidence="11">
    <location>
        <begin position="517"/>
        <end position="533"/>
    </location>
</feature>
<evidence type="ECO:0000259" key="15">
    <source>
        <dbReference type="PROSITE" id="PS50112"/>
    </source>
</evidence>
<feature type="region of interest" description="Disordered" evidence="11">
    <location>
        <begin position="316"/>
        <end position="406"/>
    </location>
</feature>
<dbReference type="CDD" id="cd05611">
    <property type="entry name" value="STKc_Rim15_like"/>
    <property type="match status" value="1"/>
</dbReference>
<evidence type="ECO:0000256" key="12">
    <source>
        <dbReference type="SAM" id="Phobius"/>
    </source>
</evidence>
<evidence type="ECO:0000259" key="14">
    <source>
        <dbReference type="PROSITE" id="PS50110"/>
    </source>
</evidence>
<dbReference type="SMART" id="SM00448">
    <property type="entry name" value="REC"/>
    <property type="match status" value="1"/>
</dbReference>
<protein>
    <recommendedName>
        <fullName evidence="1">non-specific serine/threonine protein kinase</fullName>
        <ecNumber evidence="1">2.7.11.1</ecNumber>
    </recommendedName>
</protein>
<dbReference type="OrthoDB" id="162894at2759"/>
<dbReference type="Pfam" id="PF00069">
    <property type="entry name" value="Pkinase"/>
    <property type="match status" value="2"/>
</dbReference>
<dbReference type="GO" id="GO:0004674">
    <property type="term" value="F:protein serine/threonine kinase activity"/>
    <property type="evidence" value="ECO:0007669"/>
    <property type="project" value="UniProtKB-KW"/>
</dbReference>
<feature type="domain" description="PAS" evidence="15">
    <location>
        <begin position="955"/>
        <end position="1004"/>
    </location>
</feature>
<dbReference type="Gene3D" id="3.40.50.2300">
    <property type="match status" value="1"/>
</dbReference>
<feature type="region of interest" description="Disordered" evidence="11">
    <location>
        <begin position="73"/>
        <end position="96"/>
    </location>
</feature>
<feature type="compositionally biased region" description="Low complexity" evidence="11">
    <location>
        <begin position="2066"/>
        <end position="2075"/>
    </location>
</feature>
<dbReference type="Gene3D" id="3.30.200.20">
    <property type="entry name" value="Phosphorylase Kinase, domain 1"/>
    <property type="match status" value="2"/>
</dbReference>
<dbReference type="Gene3D" id="3.30.450.20">
    <property type="entry name" value="PAS domain"/>
    <property type="match status" value="1"/>
</dbReference>
<keyword evidence="7" id="KW-0067">ATP-binding</keyword>
<feature type="compositionally biased region" description="Polar residues" evidence="11">
    <location>
        <begin position="1411"/>
        <end position="1427"/>
    </location>
</feature>
<feature type="compositionally biased region" description="Polar residues" evidence="11">
    <location>
        <begin position="1347"/>
        <end position="1367"/>
    </location>
</feature>
<evidence type="ECO:0000259" key="13">
    <source>
        <dbReference type="PROSITE" id="PS50011"/>
    </source>
</evidence>
<feature type="region of interest" description="Disordered" evidence="11">
    <location>
        <begin position="123"/>
        <end position="197"/>
    </location>
</feature>
<proteinExistence type="predicted"/>
<dbReference type="InterPro" id="IPR000719">
    <property type="entry name" value="Prot_kinase_dom"/>
</dbReference>
<feature type="compositionally biased region" description="Polar residues" evidence="11">
    <location>
        <begin position="1988"/>
        <end position="2002"/>
    </location>
</feature>
<dbReference type="EC" id="2.7.11.1" evidence="1"/>
<dbReference type="SMART" id="SM00220">
    <property type="entry name" value="S_TKc"/>
    <property type="match status" value="1"/>
</dbReference>
<feature type="transmembrane region" description="Helical" evidence="12">
    <location>
        <begin position="14"/>
        <end position="36"/>
    </location>
</feature>
<evidence type="ECO:0000313" key="18">
    <source>
        <dbReference type="Proteomes" id="UP000310189"/>
    </source>
</evidence>
<dbReference type="PROSITE" id="PS50112">
    <property type="entry name" value="PAS"/>
    <property type="match status" value="1"/>
</dbReference>
<feature type="compositionally biased region" description="Basic residues" evidence="11">
    <location>
        <begin position="2103"/>
        <end position="2113"/>
    </location>
</feature>
<evidence type="ECO:0000256" key="8">
    <source>
        <dbReference type="ARBA" id="ARBA00047899"/>
    </source>
</evidence>
<feature type="region of interest" description="Disordered" evidence="11">
    <location>
        <begin position="858"/>
        <end position="908"/>
    </location>
</feature>
<dbReference type="Pfam" id="PF00072">
    <property type="entry name" value="Response_reg"/>
    <property type="match status" value="1"/>
</dbReference>
<feature type="domain" description="Protein kinase" evidence="13">
    <location>
        <begin position="1551"/>
        <end position="1899"/>
    </location>
</feature>
<feature type="domain" description="Response regulatory" evidence="14">
    <location>
        <begin position="2176"/>
        <end position="2292"/>
    </location>
</feature>
<feature type="compositionally biased region" description="Low complexity" evidence="11">
    <location>
        <begin position="219"/>
        <end position="236"/>
    </location>
</feature>
<evidence type="ECO:0000259" key="16">
    <source>
        <dbReference type="PROSITE" id="PS51285"/>
    </source>
</evidence>
<keyword evidence="3 10" id="KW-0597">Phosphoprotein</keyword>
<evidence type="ECO:0000256" key="5">
    <source>
        <dbReference type="ARBA" id="ARBA00022741"/>
    </source>
</evidence>
<organism evidence="17 18">
    <name type="scientific">Wallemia hederae</name>
    <dbReference type="NCBI Taxonomy" id="1540922"/>
    <lineage>
        <taxon>Eukaryota</taxon>
        <taxon>Fungi</taxon>
        <taxon>Dikarya</taxon>
        <taxon>Basidiomycota</taxon>
        <taxon>Wallemiomycotina</taxon>
        <taxon>Wallemiomycetes</taxon>
        <taxon>Wallemiales</taxon>
        <taxon>Wallemiaceae</taxon>
        <taxon>Wallemia</taxon>
    </lineage>
</organism>
<dbReference type="FunFam" id="1.10.510.10:FF:000340">
    <property type="entry name" value="Serine threonine protein kinase"/>
    <property type="match status" value="1"/>
</dbReference>
<dbReference type="FunFam" id="1.10.510.10:FF:000580">
    <property type="entry name" value="AGC protein kinase"/>
    <property type="match status" value="1"/>
</dbReference>
<dbReference type="GO" id="GO:1901992">
    <property type="term" value="P:positive regulation of mitotic cell cycle phase transition"/>
    <property type="evidence" value="ECO:0007669"/>
    <property type="project" value="UniProtKB-ARBA"/>
</dbReference>
<dbReference type="SUPFAM" id="SSF55785">
    <property type="entry name" value="PYP-like sensor domain (PAS domain)"/>
    <property type="match status" value="1"/>
</dbReference>
<feature type="compositionally biased region" description="Polar residues" evidence="11">
    <location>
        <begin position="1434"/>
        <end position="1452"/>
    </location>
</feature>
<comment type="caution">
    <text evidence="17">The sequence shown here is derived from an EMBL/GenBank/DDBJ whole genome shotgun (WGS) entry which is preliminary data.</text>
</comment>
<dbReference type="GO" id="GO:0005524">
    <property type="term" value="F:ATP binding"/>
    <property type="evidence" value="ECO:0007669"/>
    <property type="project" value="UniProtKB-KW"/>
</dbReference>
<comment type="catalytic activity">
    <reaction evidence="9">
        <text>L-seryl-[protein] + ATP = O-phospho-L-seryl-[protein] + ADP + H(+)</text>
        <dbReference type="Rhea" id="RHEA:17989"/>
        <dbReference type="Rhea" id="RHEA-COMP:9863"/>
        <dbReference type="Rhea" id="RHEA-COMP:11604"/>
        <dbReference type="ChEBI" id="CHEBI:15378"/>
        <dbReference type="ChEBI" id="CHEBI:29999"/>
        <dbReference type="ChEBI" id="CHEBI:30616"/>
        <dbReference type="ChEBI" id="CHEBI:83421"/>
        <dbReference type="ChEBI" id="CHEBI:456216"/>
        <dbReference type="EC" id="2.7.11.1"/>
    </reaction>
</comment>
<keyword evidence="12" id="KW-1133">Transmembrane helix</keyword>
<dbReference type="FunFam" id="3.30.200.20:FF:001008">
    <property type="entry name" value="Serine/threonine-protein kinase cek1"/>
    <property type="match status" value="1"/>
</dbReference>
<dbReference type="InterPro" id="IPR011006">
    <property type="entry name" value="CheY-like_superfamily"/>
</dbReference>
<dbReference type="InterPro" id="IPR050236">
    <property type="entry name" value="Ser_Thr_kinase_AGC"/>
</dbReference>
<feature type="transmembrane region" description="Helical" evidence="12">
    <location>
        <begin position="45"/>
        <end position="65"/>
    </location>
</feature>
<dbReference type="InterPro" id="IPR001789">
    <property type="entry name" value="Sig_transdc_resp-reg_receiver"/>
</dbReference>
<dbReference type="SUPFAM" id="SSF56112">
    <property type="entry name" value="Protein kinase-like (PK-like)"/>
    <property type="match status" value="1"/>
</dbReference>
<evidence type="ECO:0000256" key="6">
    <source>
        <dbReference type="ARBA" id="ARBA00022777"/>
    </source>
</evidence>
<feature type="region of interest" description="Disordered" evidence="11">
    <location>
        <begin position="1298"/>
        <end position="1538"/>
    </location>
</feature>
<evidence type="ECO:0000313" key="17">
    <source>
        <dbReference type="EMBL" id="TIA90021.1"/>
    </source>
</evidence>
<reference evidence="17 18" key="1">
    <citation type="submission" date="2019-03" db="EMBL/GenBank/DDBJ databases">
        <title>Sequencing 23 genomes of Wallemia ichthyophaga.</title>
        <authorList>
            <person name="Gostincar C."/>
        </authorList>
    </citation>
    <scope>NUCLEOTIDE SEQUENCE [LARGE SCALE GENOMIC DNA]</scope>
    <source>
        <strain evidence="17 18">EXF-5753</strain>
    </source>
</reference>
<feature type="modified residue" description="4-aspartylphosphate" evidence="10">
    <location>
        <position position="2226"/>
    </location>
</feature>
<dbReference type="InterPro" id="IPR000014">
    <property type="entry name" value="PAS"/>
</dbReference>
<feature type="region of interest" description="Disordered" evidence="11">
    <location>
        <begin position="219"/>
        <end position="267"/>
    </location>
</feature>
<dbReference type="Gene3D" id="1.10.510.10">
    <property type="entry name" value="Transferase(Phosphotransferase) domain 1"/>
    <property type="match status" value="2"/>
</dbReference>
<dbReference type="PROSITE" id="PS50110">
    <property type="entry name" value="RESPONSE_REGULATORY"/>
    <property type="match status" value="1"/>
</dbReference>
<sequence length="2307" mass="254790">MSINSLLPGVNNKLLLVTNVIFTLLFFNLIFLILAVDYENGRTHVIALTGVVVALWTTVNCAVRMNKRNSNNSIFQTDEDYSGKKGYHKPFDTAPTCPSPLSSAKVISSSNLQQDVDVPKLALSSSVEESKPAQSTSHIPPQKQRIQSMQQPSTPPLSMEISPRSHVAPLPSKPSPRPPLVSTKSQPVVKSPASATPDTNHYAALILQSRQVKLNKWRNSSNIPSSLSSSVTPSSIRRNQSHHIRRGSADVRSQQSLAPNPNEPLRRMRTVSVVEPSYDHHLHNLGSLSQNPSSEDRDVKWVDWLEEYQQMKEAKIKSDQIQASSETLTPKSIQQSPVIQSPPSAQHKPPSLSYQQHPDFRFPQHRPSSTSLSNDYRPKYLGPPQTSNLSPASSISRPELRRKKSHQLGAKIESWWSAVKTNFLSGAPRPEAREAEREPEYTYKGKEPEQLPPLTLPDFTDPFTSIPSEYFGTDTPEVKSPNTQQSLLTAQLRGQTSPQPAEGAYEPPARGSLTALGINTGTAPSVNRQAQLPNARSFPKHFFSEDPDPEHRQMSVQGMPIAAMQSQIKTRLTNAKEQANREVQWVTDQVTEYVEHELRKNNEDDEENELVDDNEVALSLNESPTTSSLGLDAIPSSYSNRGIGMPMPRKSSISRRLSVSNTPSSPIRKISMHNLDALKQASSPASVSPHRASIRRVSHIPARYRNSSPSSSRSPSRTRSPPLPSSTLANKADLDDDLDDFEAEQEQQDKDEFMEVLQDLILIGQEIIDTPLGTYISQPELCRETVQRARQLGGKWDANPAWDGRQWYIQFLLAVAGLSRIVEWWEAEKGFWNFDDSDDERDPIRFVVRGDDANIWIRNPEELSPKPPTVMRSEQQLPPSNASQPLPPSSLHSSLGARSLVPNDSTTSIDSVQEDQMGEEQTALDAQQKQRPDDLDKAVGVERTQHILVDLSLDDAKFQFIAPSWADVVGTNPDDLYGRPISEVLAPEDATVFVEATQAFYKDDQSIKEVRFRLYVVPENARDGEEIDFDFDSENYAEFEAKGMMMKERYSGDFTHTMWVMKPVPPTKYDIEQRESEAVRSGGVFDLEVARQQSTIHQLILSGNKEDLEKPLLCRICELEIPLWFFERHNETCNEIHRLEMDINSINENLAEFIDIINELKDVLAGAKDGEALYEGTNFQDLTDDKGRRSSIKQVRVLEHLFEGVETAMDISTPGAKDEEEAELPIEQQRLLSPSSESKFQQVRVWQKPITDDEALVKLINNIEPLLQAKLRAVTRMRNTIIYTEKIRHDWEEAIKQEFESVSGSSSSGSSQPSSPTKLEPPGSQDMGGQGSSSNAPSYYPYVGSSGLPSRTDTPVDGKNSSASSKPMSRRTSKGSIKAPRAAPPAPSAPAPPAPTEPAKAEHSVVPRHSQIFNTTQPFAESPNSLSVPRPASADTTGVSPSNTSPLSQFSGDDSEGYSPMSQAASPAIGIRGRAHRKKRSNVNAPAHGMPSGSPSTNTRYVGFEKSGSASPSSFTLETESRRQSSRIGPHSPRMSIVPTARTTPASIRDFEVIKPISKGAFGSVYLAKKKATGDYYAIKILRKADMIAKNQVTNVRAERTILMSTAESPFVAKLFFTFQTKDHLFLVMEYLNGGDCASLIKQLGGLSEEWAKRYVAEVVVCLEHLHKQGIVHRDMKPDNLLIDQKGHLRLTDFGLSKIGLLGRQARGATDQSRQKSHQSHDLDVQGISYLSPSNDSASLPASNSFIQSYFSNTLGRSRRNSAVSDSDSSGTRAVGRGTPPVHSDDSPIFKSRPAFAGTPDYLAPETILGFGGDDMAVDWWAVGVILYEFLYGIPPFNDSTPTKVFENILSRRISWHEDDPDYEVSPEARDLMERLLCSDPQKRLGAQGAFEVKSHPFFADIDWEKLMTMEAAFIPDAANPEDTDYFDPRGALNDDFAAQIEALNKAADQQFEPVPSTPPVDFPTSPSIPLDNVAPSESATPGPGTPISETSSAVFTNSSNRGKAHDDFGPFSFKNLPVLKQANDEVIRRMRNEFIAPANSVSSDEEQLSPVERVRRGSSVRQRKSSLSSQSKMSNAWNLNSTGPPSPSTSTASSSVAESNVIRRKASQPHSRKTSESLAVERLKAQLGKTKSTVPSTRSRNVSISDNSESIKNLDIGTPPTSISSADMVNDRPVDVLLADDNPISLKILETLLARLGCRCVVVRDGTEAVSCAMGDIEFDIMFFDVEMPNLNGESAAKAIRNLSNLNQNKPIVAVSSFKTDFKIQEQGVWSATMNKPVQKSQLTAIMKHFGFQTAALRQSSTSHMT</sequence>
<evidence type="ECO:0000256" key="9">
    <source>
        <dbReference type="ARBA" id="ARBA00048679"/>
    </source>
</evidence>
<dbReference type="InterPro" id="IPR035965">
    <property type="entry name" value="PAS-like_dom_sf"/>
</dbReference>
<evidence type="ECO:0000256" key="2">
    <source>
        <dbReference type="ARBA" id="ARBA00022527"/>
    </source>
</evidence>
<feature type="compositionally biased region" description="Polar residues" evidence="11">
    <location>
        <begin position="123"/>
        <end position="152"/>
    </location>
</feature>
<feature type="compositionally biased region" description="Basic and acidic residues" evidence="11">
    <location>
        <begin position="430"/>
        <end position="449"/>
    </location>
</feature>
<keyword evidence="18" id="KW-1185">Reference proteome</keyword>
<feature type="region of interest" description="Disordered" evidence="11">
    <location>
        <begin position="427"/>
        <end position="533"/>
    </location>
</feature>